<proteinExistence type="inferred from homology"/>
<dbReference type="SUPFAM" id="SSF53850">
    <property type="entry name" value="Periplasmic binding protein-like II"/>
    <property type="match status" value="1"/>
</dbReference>
<organism evidence="3 4">
    <name type="scientific">Halanaerobium praevalens (strain ATCC 33744 / DSM 2228 / GSL)</name>
    <dbReference type="NCBI Taxonomy" id="572479"/>
    <lineage>
        <taxon>Bacteria</taxon>
        <taxon>Bacillati</taxon>
        <taxon>Bacillota</taxon>
        <taxon>Clostridia</taxon>
        <taxon>Halanaerobiales</taxon>
        <taxon>Halanaerobiaceae</taxon>
        <taxon>Halanaerobium</taxon>
    </lineage>
</organism>
<dbReference type="PATRIC" id="fig|572479.3.peg.28"/>
<dbReference type="EMBL" id="CP002175">
    <property type="protein sequence ID" value="ADO76188.1"/>
    <property type="molecule type" value="Genomic_DNA"/>
</dbReference>
<dbReference type="PANTHER" id="PTHR42928">
    <property type="entry name" value="TRICARBOXYLATE-BINDING PROTEIN"/>
    <property type="match status" value="1"/>
</dbReference>
<feature type="chain" id="PRO_5003167955" evidence="2">
    <location>
        <begin position="25"/>
        <end position="316"/>
    </location>
</feature>
<dbReference type="Gene3D" id="3.40.190.150">
    <property type="entry name" value="Bordetella uptake gene, domain 1"/>
    <property type="match status" value="1"/>
</dbReference>
<dbReference type="Pfam" id="PF03401">
    <property type="entry name" value="TctC"/>
    <property type="match status" value="1"/>
</dbReference>
<dbReference type="Gene3D" id="3.40.190.10">
    <property type="entry name" value="Periplasmic binding protein-like II"/>
    <property type="match status" value="1"/>
</dbReference>
<dbReference type="STRING" id="572479.Hprae_0027"/>
<dbReference type="Proteomes" id="UP000006866">
    <property type="component" value="Chromosome"/>
</dbReference>
<dbReference type="HOGENOM" id="CLU_045683_1_1_9"/>
<dbReference type="CDD" id="cd07012">
    <property type="entry name" value="PBP2_Bug_TTT"/>
    <property type="match status" value="1"/>
</dbReference>
<dbReference type="KEGG" id="hpk:Hprae_0027"/>
<gene>
    <name evidence="3" type="ordered locus">Hprae_0027</name>
</gene>
<dbReference type="RefSeq" id="WP_014552223.1">
    <property type="nucleotide sequence ID" value="NC_017455.1"/>
</dbReference>
<dbReference type="OrthoDB" id="8880247at2"/>
<comment type="similarity">
    <text evidence="1">Belongs to the UPF0065 (bug) family.</text>
</comment>
<dbReference type="AlphaFoldDB" id="E3DLK8"/>
<evidence type="ECO:0000313" key="3">
    <source>
        <dbReference type="EMBL" id="ADO76188.1"/>
    </source>
</evidence>
<evidence type="ECO:0000313" key="4">
    <source>
        <dbReference type="Proteomes" id="UP000006866"/>
    </source>
</evidence>
<sequence>MKKVLLILLILAMFFSLTISNAAAAYPEKPVQMIVAFSAGGGTDTAARTIAKYFKRYTDQSLVVVNKPGGSGEVGFTQLAMAKTDGYTIGFLNTPHVVTPPIMRKTNFSLDSFVPIANIVTDPGVLVVRNDDQFANLAEFIQYAQANKISTASGAPGGDDHLAGLNIMDETNVKLTMIPFNGSSEQKSQLLGKHVDAALMNASQVKSLVDAGDLKVLAVMAKKRSSYYPEAPTFIEAGYEVVSGSSRGIAAPKGMDQAQIEKLAAVCAKIVKDEDFLREAENLNLIMDYMPQAEYQAYLAEMNAKYSKMWEANPWN</sequence>
<dbReference type="InterPro" id="IPR042100">
    <property type="entry name" value="Bug_dom1"/>
</dbReference>
<feature type="signal peptide" evidence="2">
    <location>
        <begin position="1"/>
        <end position="24"/>
    </location>
</feature>
<dbReference type="InterPro" id="IPR005064">
    <property type="entry name" value="BUG"/>
</dbReference>
<evidence type="ECO:0000256" key="2">
    <source>
        <dbReference type="SAM" id="SignalP"/>
    </source>
</evidence>
<accession>E3DLK8</accession>
<reference evidence="4" key="1">
    <citation type="submission" date="2010-10" db="EMBL/GenBank/DDBJ databases">
        <title>The complete genome of Halanaerobium praevalens DSM 2228.</title>
        <authorList>
            <consortium name="US DOE Joint Genome Institute (JGI-PGF)"/>
            <person name="Lucas S."/>
            <person name="Copeland A."/>
            <person name="Lapidus A."/>
            <person name="Glavina del Rio T."/>
            <person name="Dalin E."/>
            <person name="Tice H."/>
            <person name="Bruce D."/>
            <person name="Goodwin L."/>
            <person name="Pitluck S."/>
            <person name="Kyrpides N."/>
            <person name="Mavromatis K."/>
            <person name="Ivanova N."/>
            <person name="Ovchinnikova G."/>
            <person name="Chertkov O."/>
            <person name="Detter J.C."/>
            <person name="Han C."/>
            <person name="Larimer F."/>
            <person name="Land M."/>
            <person name="Hauser L."/>
            <person name="Markowitz V."/>
            <person name="Cheng J.-F."/>
            <person name="Hugenholtz P."/>
            <person name="Woyke T."/>
            <person name="Wu D."/>
            <person name="Tindall B."/>
            <person name="Pomrenke H.G."/>
            <person name="Brambilla E."/>
            <person name="Klenk H.-P."/>
            <person name="Eisen J.A."/>
        </authorList>
    </citation>
    <scope>NUCLEOTIDE SEQUENCE [LARGE SCALE GENOMIC DNA]</scope>
    <source>
        <strain evidence="4">ATCC 33744 / DSM 2228 / GSL</strain>
    </source>
</reference>
<protein>
    <submittedName>
        <fullName evidence="3">Uncharacterized protein</fullName>
    </submittedName>
</protein>
<dbReference type="PANTHER" id="PTHR42928:SF5">
    <property type="entry name" value="BLR1237 PROTEIN"/>
    <property type="match status" value="1"/>
</dbReference>
<name>E3DLK8_HALPG</name>
<dbReference type="eggNOG" id="COG3181">
    <property type="taxonomic scope" value="Bacteria"/>
</dbReference>
<dbReference type="PIRSF" id="PIRSF017082">
    <property type="entry name" value="YflP"/>
    <property type="match status" value="1"/>
</dbReference>
<keyword evidence="4" id="KW-1185">Reference proteome</keyword>
<keyword evidence="2" id="KW-0732">Signal</keyword>
<reference evidence="3 4" key="2">
    <citation type="journal article" date="2011" name="Stand. Genomic Sci.">
        <title>Complete genome sequence of the extremely halophilic Halanaerobium praevalens type strain (GSL).</title>
        <authorList>
            <person name="Ivanova N."/>
            <person name="Sikorski J."/>
            <person name="Chertkov O."/>
            <person name="Nolan M."/>
            <person name="Lucas S."/>
            <person name="Hammon N."/>
            <person name="Deshpande S."/>
            <person name="Cheng J.F."/>
            <person name="Tapia R."/>
            <person name="Han C."/>
            <person name="Goodwin L."/>
            <person name="Pitluck S."/>
            <person name="Huntemann M."/>
            <person name="Liolios K."/>
            <person name="Pagani I."/>
            <person name="Mavromatis K."/>
            <person name="Ovchinikova G."/>
            <person name="Pati A."/>
            <person name="Chen A."/>
            <person name="Palaniappan K."/>
            <person name="Land M."/>
            <person name="Hauser L."/>
            <person name="Brambilla E.M."/>
            <person name="Kannan K.P."/>
            <person name="Rohde M."/>
            <person name="Tindall B.J."/>
            <person name="Goker M."/>
            <person name="Detter J.C."/>
            <person name="Woyke T."/>
            <person name="Bristow J."/>
            <person name="Eisen J.A."/>
            <person name="Markowitz V."/>
            <person name="Hugenholtz P."/>
            <person name="Kyrpides N.C."/>
            <person name="Klenk H.P."/>
            <person name="Lapidus A."/>
        </authorList>
    </citation>
    <scope>NUCLEOTIDE SEQUENCE [LARGE SCALE GENOMIC DNA]</scope>
    <source>
        <strain evidence="4">ATCC 33744 / DSM 2228 / GSL</strain>
    </source>
</reference>
<evidence type="ECO:0000256" key="1">
    <source>
        <dbReference type="ARBA" id="ARBA00006987"/>
    </source>
</evidence>